<evidence type="ECO:0000313" key="2">
    <source>
        <dbReference type="Proteomes" id="UP001311232"/>
    </source>
</evidence>
<comment type="caution">
    <text evidence="1">The sequence shown here is derived from an EMBL/GenBank/DDBJ whole genome shotgun (WGS) entry which is preliminary data.</text>
</comment>
<name>A0AAV9RPF0_9TELE</name>
<sequence length="196" mass="21541">MMSSSEQCLCMRTTSGSEKWWFLETCSDHSRRNVVEDGEGSSPEVHSQLHSLEWVKLQVVLTATVDLIHLLSICRHVIVLEQTSDSGVICTTGAGADGSCAGEDAPQPHLLLLVCQEADDPLTGGGWHCKLGELLVEVVCVDGVEDVKGQIKSTTRILEYISEWLRWCRMKCSPRFGSCPVIIKNLSMVAKNCFSS</sequence>
<reference evidence="1 2" key="1">
    <citation type="submission" date="2021-06" db="EMBL/GenBank/DDBJ databases">
        <authorList>
            <person name="Palmer J.M."/>
        </authorList>
    </citation>
    <scope>NUCLEOTIDE SEQUENCE [LARGE SCALE GENOMIC DNA]</scope>
    <source>
        <strain evidence="1 2">MEX-2019</strain>
        <tissue evidence="1">Muscle</tissue>
    </source>
</reference>
<dbReference type="Proteomes" id="UP001311232">
    <property type="component" value="Unassembled WGS sequence"/>
</dbReference>
<dbReference type="EMBL" id="JAHHUM010001518">
    <property type="protein sequence ID" value="KAK5610913.1"/>
    <property type="molecule type" value="Genomic_DNA"/>
</dbReference>
<accession>A0AAV9RPF0</accession>
<proteinExistence type="predicted"/>
<dbReference type="AlphaFoldDB" id="A0AAV9RPF0"/>
<gene>
    <name evidence="1" type="ORF">CRENBAI_024686</name>
</gene>
<protein>
    <submittedName>
        <fullName evidence="1">Uncharacterized protein</fullName>
    </submittedName>
</protein>
<evidence type="ECO:0000313" key="1">
    <source>
        <dbReference type="EMBL" id="KAK5610913.1"/>
    </source>
</evidence>
<keyword evidence="2" id="KW-1185">Reference proteome</keyword>
<organism evidence="1 2">
    <name type="scientific">Crenichthys baileyi</name>
    <name type="common">White River springfish</name>
    <dbReference type="NCBI Taxonomy" id="28760"/>
    <lineage>
        <taxon>Eukaryota</taxon>
        <taxon>Metazoa</taxon>
        <taxon>Chordata</taxon>
        <taxon>Craniata</taxon>
        <taxon>Vertebrata</taxon>
        <taxon>Euteleostomi</taxon>
        <taxon>Actinopterygii</taxon>
        <taxon>Neopterygii</taxon>
        <taxon>Teleostei</taxon>
        <taxon>Neoteleostei</taxon>
        <taxon>Acanthomorphata</taxon>
        <taxon>Ovalentaria</taxon>
        <taxon>Atherinomorphae</taxon>
        <taxon>Cyprinodontiformes</taxon>
        <taxon>Goodeidae</taxon>
        <taxon>Crenichthys</taxon>
    </lineage>
</organism>